<dbReference type="Proteomes" id="UP000295136">
    <property type="component" value="Unassembled WGS sequence"/>
</dbReference>
<dbReference type="Gene3D" id="3.40.50.720">
    <property type="entry name" value="NAD(P)-binding Rossmann-like Domain"/>
    <property type="match status" value="2"/>
</dbReference>
<dbReference type="InterPro" id="IPR006139">
    <property type="entry name" value="D-isomer_2_OHA_DH_cat_dom"/>
</dbReference>
<dbReference type="AlphaFoldDB" id="A0A4R5EAL4"/>
<dbReference type="RefSeq" id="WP_132639849.1">
    <property type="nucleotide sequence ID" value="NZ_SMLD01000198.1"/>
</dbReference>
<evidence type="ECO:0000313" key="8">
    <source>
        <dbReference type="Proteomes" id="UP000295136"/>
    </source>
</evidence>
<protein>
    <submittedName>
        <fullName evidence="7">C-terminal binding protein</fullName>
    </submittedName>
</protein>
<evidence type="ECO:0000256" key="4">
    <source>
        <dbReference type="RuleBase" id="RU003719"/>
    </source>
</evidence>
<accession>A0A4R5EAL4</accession>
<dbReference type="GO" id="GO:0016616">
    <property type="term" value="F:oxidoreductase activity, acting on the CH-OH group of donors, NAD or NADP as acceptor"/>
    <property type="evidence" value="ECO:0007669"/>
    <property type="project" value="InterPro"/>
</dbReference>
<dbReference type="PANTHER" id="PTHR42789:SF1">
    <property type="entry name" value="D-ISOMER SPECIFIC 2-HYDROXYACID DEHYDROGENASE FAMILY PROTEIN (AFU_ORTHOLOGUE AFUA_6G10090)"/>
    <property type="match status" value="1"/>
</dbReference>
<evidence type="ECO:0000256" key="1">
    <source>
        <dbReference type="ARBA" id="ARBA00005854"/>
    </source>
</evidence>
<dbReference type="InterPro" id="IPR036291">
    <property type="entry name" value="NAD(P)-bd_dom_sf"/>
</dbReference>
<evidence type="ECO:0000259" key="6">
    <source>
        <dbReference type="Pfam" id="PF02826"/>
    </source>
</evidence>
<dbReference type="InterPro" id="IPR043322">
    <property type="entry name" value="CtBP"/>
</dbReference>
<proteinExistence type="inferred from homology"/>
<dbReference type="CDD" id="cd05299">
    <property type="entry name" value="CtBP_dh"/>
    <property type="match status" value="1"/>
</dbReference>
<keyword evidence="8" id="KW-1185">Reference proteome</keyword>
<keyword evidence="2 4" id="KW-0560">Oxidoreductase</keyword>
<comment type="caution">
    <text evidence="7">The sequence shown here is derived from an EMBL/GenBank/DDBJ whole genome shotgun (WGS) entry which is preliminary data.</text>
</comment>
<sequence length="326" mass="34154">MRKGDMVVTLKRVVALDHPDPRGLDPALVGPQAELIDASGRADAHELCESADVILADAAPVTAELVGRMRRCRLICSYGVGVDNIDVAAATAAGIHVSRAPSYCVEELADHTMALILAATRGVVRYHDHVRSGGWDHCGAGTLRRSRGRVLGLLGLGRVGRAVATRAAAFGFRVLATVPVADGPHAAFAELVPLERLVAEADVLSLHAPLTPGTRHVISAAELAAMKPTAYLVNTARGGLVDQPALLAALRDGRLAGAALDVLATEPPDAHEELLALPNVIVTPHAGFYSEESLVDLTQEVFSEVRAALNGDRPRNAINQPAARGA</sequence>
<reference evidence="7 8" key="1">
    <citation type="submission" date="2019-03" db="EMBL/GenBank/DDBJ databases">
        <title>Draft genome sequences of novel Actinobacteria.</title>
        <authorList>
            <person name="Sahin N."/>
            <person name="Ay H."/>
            <person name="Saygin H."/>
        </authorList>
    </citation>
    <scope>NUCLEOTIDE SEQUENCE [LARGE SCALE GENOMIC DNA]</scope>
    <source>
        <strain evidence="7 8">6K102</strain>
    </source>
</reference>
<organism evidence="7 8">
    <name type="scientific">Nonomuraea mesophila</name>
    <dbReference type="NCBI Taxonomy" id="2530382"/>
    <lineage>
        <taxon>Bacteria</taxon>
        <taxon>Bacillati</taxon>
        <taxon>Actinomycetota</taxon>
        <taxon>Actinomycetes</taxon>
        <taxon>Streptosporangiales</taxon>
        <taxon>Streptosporangiaceae</taxon>
        <taxon>Nonomuraea</taxon>
    </lineage>
</organism>
<dbReference type="InterPro" id="IPR050857">
    <property type="entry name" value="D-2-hydroxyacid_DH"/>
</dbReference>
<name>A0A4R5EAL4_9ACTN</name>
<dbReference type="PROSITE" id="PS00670">
    <property type="entry name" value="D_2_HYDROXYACID_DH_2"/>
    <property type="match status" value="1"/>
</dbReference>
<dbReference type="Pfam" id="PF00389">
    <property type="entry name" value="2-Hacid_dh"/>
    <property type="match status" value="1"/>
</dbReference>
<dbReference type="SUPFAM" id="SSF51735">
    <property type="entry name" value="NAD(P)-binding Rossmann-fold domains"/>
    <property type="match status" value="1"/>
</dbReference>
<evidence type="ECO:0000256" key="2">
    <source>
        <dbReference type="ARBA" id="ARBA00023002"/>
    </source>
</evidence>
<dbReference type="PROSITE" id="PS00671">
    <property type="entry name" value="D_2_HYDROXYACID_DH_3"/>
    <property type="match status" value="1"/>
</dbReference>
<dbReference type="SUPFAM" id="SSF52283">
    <property type="entry name" value="Formate/glycerate dehydrogenase catalytic domain-like"/>
    <property type="match status" value="1"/>
</dbReference>
<gene>
    <name evidence="7" type="ORF">E1295_41800</name>
</gene>
<dbReference type="GO" id="GO:0003714">
    <property type="term" value="F:transcription corepressor activity"/>
    <property type="evidence" value="ECO:0007669"/>
    <property type="project" value="InterPro"/>
</dbReference>
<dbReference type="GO" id="GO:0051287">
    <property type="term" value="F:NAD binding"/>
    <property type="evidence" value="ECO:0007669"/>
    <property type="project" value="InterPro"/>
</dbReference>
<dbReference type="InterPro" id="IPR006140">
    <property type="entry name" value="D-isomer_DH_NAD-bd"/>
</dbReference>
<keyword evidence="3" id="KW-0520">NAD</keyword>
<comment type="similarity">
    <text evidence="1 4">Belongs to the D-isomer specific 2-hydroxyacid dehydrogenase family.</text>
</comment>
<evidence type="ECO:0000256" key="3">
    <source>
        <dbReference type="ARBA" id="ARBA00023027"/>
    </source>
</evidence>
<dbReference type="PANTHER" id="PTHR42789">
    <property type="entry name" value="D-ISOMER SPECIFIC 2-HYDROXYACID DEHYDROGENASE FAMILY PROTEIN (AFU_ORTHOLOGUE AFUA_6G10090)"/>
    <property type="match status" value="1"/>
</dbReference>
<feature type="domain" description="D-isomer specific 2-hydroxyacid dehydrogenase catalytic" evidence="5">
    <location>
        <begin position="32"/>
        <end position="319"/>
    </location>
</feature>
<feature type="domain" description="D-isomer specific 2-hydroxyacid dehydrogenase NAD-binding" evidence="6">
    <location>
        <begin position="113"/>
        <end position="287"/>
    </location>
</feature>
<dbReference type="FunFam" id="3.40.50.720:FF:000203">
    <property type="entry name" value="D-3-phosphoglycerate dehydrogenase (SerA)"/>
    <property type="match status" value="1"/>
</dbReference>
<dbReference type="InterPro" id="IPR029753">
    <property type="entry name" value="D-isomer_DH_CS"/>
</dbReference>
<evidence type="ECO:0000313" key="7">
    <source>
        <dbReference type="EMBL" id="TDE29502.1"/>
    </source>
</evidence>
<dbReference type="EMBL" id="SMLD01000198">
    <property type="protein sequence ID" value="TDE29502.1"/>
    <property type="molecule type" value="Genomic_DNA"/>
</dbReference>
<dbReference type="Pfam" id="PF02826">
    <property type="entry name" value="2-Hacid_dh_C"/>
    <property type="match status" value="1"/>
</dbReference>
<evidence type="ECO:0000259" key="5">
    <source>
        <dbReference type="Pfam" id="PF00389"/>
    </source>
</evidence>